<proteinExistence type="predicted"/>
<protein>
    <submittedName>
        <fullName evidence="1">Uncharacterized protein</fullName>
    </submittedName>
</protein>
<reference evidence="1" key="2">
    <citation type="journal article" date="2015" name="Fish Shellfish Immunol.">
        <title>Early steps in the European eel (Anguilla anguilla)-Vibrio vulnificus interaction in the gills: Role of the RtxA13 toxin.</title>
        <authorList>
            <person name="Callol A."/>
            <person name="Pajuelo D."/>
            <person name="Ebbesson L."/>
            <person name="Teles M."/>
            <person name="MacKenzie S."/>
            <person name="Amaro C."/>
        </authorList>
    </citation>
    <scope>NUCLEOTIDE SEQUENCE</scope>
</reference>
<reference evidence="1" key="1">
    <citation type="submission" date="2014-11" db="EMBL/GenBank/DDBJ databases">
        <authorList>
            <person name="Amaro Gonzalez C."/>
        </authorList>
    </citation>
    <scope>NUCLEOTIDE SEQUENCE</scope>
</reference>
<organism evidence="1">
    <name type="scientific">Anguilla anguilla</name>
    <name type="common">European freshwater eel</name>
    <name type="synonym">Muraena anguilla</name>
    <dbReference type="NCBI Taxonomy" id="7936"/>
    <lineage>
        <taxon>Eukaryota</taxon>
        <taxon>Metazoa</taxon>
        <taxon>Chordata</taxon>
        <taxon>Craniata</taxon>
        <taxon>Vertebrata</taxon>
        <taxon>Euteleostomi</taxon>
        <taxon>Actinopterygii</taxon>
        <taxon>Neopterygii</taxon>
        <taxon>Teleostei</taxon>
        <taxon>Anguilliformes</taxon>
        <taxon>Anguillidae</taxon>
        <taxon>Anguilla</taxon>
    </lineage>
</organism>
<name>A0A0E9QNL0_ANGAN</name>
<evidence type="ECO:0000313" key="1">
    <source>
        <dbReference type="EMBL" id="JAH18404.1"/>
    </source>
</evidence>
<accession>A0A0E9QNL0</accession>
<sequence>MDPPVSVMPHFPPDAKRSKAGLQVFSPFSI</sequence>
<dbReference type="EMBL" id="GBXM01090173">
    <property type="protein sequence ID" value="JAH18404.1"/>
    <property type="molecule type" value="Transcribed_RNA"/>
</dbReference>
<dbReference type="EMBL" id="GBXM01070885">
    <property type="protein sequence ID" value="JAH37692.1"/>
    <property type="molecule type" value="Transcribed_RNA"/>
</dbReference>
<dbReference type="AlphaFoldDB" id="A0A0E9QNL0"/>